<keyword evidence="7 11" id="KW-0812">Transmembrane</keyword>
<keyword evidence="6" id="KW-0808">Transferase</keyword>
<dbReference type="InterPro" id="IPR005467">
    <property type="entry name" value="His_kinase_dom"/>
</dbReference>
<dbReference type="InterPro" id="IPR003661">
    <property type="entry name" value="HisK_dim/P_dom"/>
</dbReference>
<evidence type="ECO:0000313" key="13">
    <source>
        <dbReference type="EMBL" id="OXB11557.1"/>
    </source>
</evidence>
<dbReference type="RefSeq" id="WP_089056230.1">
    <property type="nucleotide sequence ID" value="NZ_MUHD01000002.1"/>
</dbReference>
<dbReference type="SMART" id="SM00388">
    <property type="entry name" value="HisKA"/>
    <property type="match status" value="1"/>
</dbReference>
<evidence type="ECO:0000256" key="8">
    <source>
        <dbReference type="ARBA" id="ARBA00022777"/>
    </source>
</evidence>
<organism evidence="13 14">
    <name type="scientific">Flavobacterium plurextorum</name>
    <dbReference type="NCBI Taxonomy" id="1114867"/>
    <lineage>
        <taxon>Bacteria</taxon>
        <taxon>Pseudomonadati</taxon>
        <taxon>Bacteroidota</taxon>
        <taxon>Flavobacteriia</taxon>
        <taxon>Flavobacteriales</taxon>
        <taxon>Flavobacteriaceae</taxon>
        <taxon>Flavobacterium</taxon>
    </lineage>
</organism>
<dbReference type="GO" id="GO:0016301">
    <property type="term" value="F:kinase activity"/>
    <property type="evidence" value="ECO:0007669"/>
    <property type="project" value="UniProtKB-KW"/>
</dbReference>
<accession>A0ABX4D0Z6</accession>
<evidence type="ECO:0000256" key="9">
    <source>
        <dbReference type="ARBA" id="ARBA00022989"/>
    </source>
</evidence>
<evidence type="ECO:0000256" key="7">
    <source>
        <dbReference type="ARBA" id="ARBA00022692"/>
    </source>
</evidence>
<dbReference type="InterPro" id="IPR036890">
    <property type="entry name" value="HATPase_C_sf"/>
</dbReference>
<proteinExistence type="predicted"/>
<name>A0ABX4D0Z6_9FLAO</name>
<evidence type="ECO:0000256" key="2">
    <source>
        <dbReference type="ARBA" id="ARBA00004651"/>
    </source>
</evidence>
<comment type="catalytic activity">
    <reaction evidence="1">
        <text>ATP + protein L-histidine = ADP + protein N-phospho-L-histidine.</text>
        <dbReference type="EC" id="2.7.13.3"/>
    </reaction>
</comment>
<dbReference type="Gene3D" id="1.10.287.130">
    <property type="match status" value="1"/>
</dbReference>
<keyword evidence="5" id="KW-0597">Phosphoprotein</keyword>
<keyword evidence="8 13" id="KW-0418">Kinase</keyword>
<dbReference type="Pfam" id="PF00512">
    <property type="entry name" value="HisKA"/>
    <property type="match status" value="1"/>
</dbReference>
<dbReference type="SUPFAM" id="SSF47384">
    <property type="entry name" value="Homodimeric domain of signal transducing histidine kinase"/>
    <property type="match status" value="1"/>
</dbReference>
<dbReference type="Pfam" id="PF02518">
    <property type="entry name" value="HATPase_c"/>
    <property type="match status" value="1"/>
</dbReference>
<feature type="transmembrane region" description="Helical" evidence="11">
    <location>
        <begin position="6"/>
        <end position="27"/>
    </location>
</feature>
<dbReference type="PRINTS" id="PR00344">
    <property type="entry name" value="BCTRLSENSOR"/>
</dbReference>
<sequence>MKINKLNSIIILGLVAIISILVAQLLWTKEAFTIEQKKLNQKAHIALLEVAKKLYEGTNHEMPTQISVQKIANDYYIVNVENDFEPDILEFYLKSEFKKMNITTDFEYAMYNCQSDEMVYGNYISLSQKGKEKKTVHFPKHKNLVYYFAVRFPNETSYLFSSMRFWFVLSIALILVLLIYVYSIFTLLQQKKYSELQRDFINNMTHEFKTPLSSILIASKYLSDQNPIKENKKLHTYTEIIINQSNKLNHHIEKILNIAKSDYRPLELKKETVLIVPIIEEAIENIQLKYPEAVIKIETLSKEYLLETDVFHFSNIIYNLLDNAVKYCNKKPEITVRISDEKSILRIEVIDNGIGISSKKISFIFDKFYRVQNEKSNEVNGFGLGLYYVKEICGLQNWKIKAENNTTNGVTITLSIPYKK</sequence>
<dbReference type="CDD" id="cd00075">
    <property type="entry name" value="HATPase"/>
    <property type="match status" value="1"/>
</dbReference>
<dbReference type="Gene3D" id="3.30.565.10">
    <property type="entry name" value="Histidine kinase-like ATPase, C-terminal domain"/>
    <property type="match status" value="1"/>
</dbReference>
<evidence type="ECO:0000256" key="11">
    <source>
        <dbReference type="SAM" id="Phobius"/>
    </source>
</evidence>
<dbReference type="InterPro" id="IPR050351">
    <property type="entry name" value="BphY/WalK/GraS-like"/>
</dbReference>
<evidence type="ECO:0000256" key="5">
    <source>
        <dbReference type="ARBA" id="ARBA00022553"/>
    </source>
</evidence>
<feature type="transmembrane region" description="Helical" evidence="11">
    <location>
        <begin position="165"/>
        <end position="188"/>
    </location>
</feature>
<comment type="caution">
    <text evidence="13">The sequence shown here is derived from an EMBL/GenBank/DDBJ whole genome shotgun (WGS) entry which is preliminary data.</text>
</comment>
<evidence type="ECO:0000256" key="10">
    <source>
        <dbReference type="ARBA" id="ARBA00023136"/>
    </source>
</evidence>
<evidence type="ECO:0000256" key="6">
    <source>
        <dbReference type="ARBA" id="ARBA00022679"/>
    </source>
</evidence>
<evidence type="ECO:0000313" key="14">
    <source>
        <dbReference type="Proteomes" id="UP000198381"/>
    </source>
</evidence>
<dbReference type="InterPro" id="IPR036097">
    <property type="entry name" value="HisK_dim/P_sf"/>
</dbReference>
<dbReference type="Proteomes" id="UP000198381">
    <property type="component" value="Unassembled WGS sequence"/>
</dbReference>
<keyword evidence="4" id="KW-1003">Cell membrane</keyword>
<dbReference type="InterPro" id="IPR003594">
    <property type="entry name" value="HATPase_dom"/>
</dbReference>
<dbReference type="PROSITE" id="PS50109">
    <property type="entry name" value="HIS_KIN"/>
    <property type="match status" value="1"/>
</dbReference>
<evidence type="ECO:0000256" key="4">
    <source>
        <dbReference type="ARBA" id="ARBA00022475"/>
    </source>
</evidence>
<dbReference type="EMBL" id="MUHD01000002">
    <property type="protein sequence ID" value="OXB11557.1"/>
    <property type="molecule type" value="Genomic_DNA"/>
</dbReference>
<dbReference type="SUPFAM" id="SSF55874">
    <property type="entry name" value="ATPase domain of HSP90 chaperone/DNA topoisomerase II/histidine kinase"/>
    <property type="match status" value="1"/>
</dbReference>
<feature type="domain" description="Histidine kinase" evidence="12">
    <location>
        <begin position="203"/>
        <end position="420"/>
    </location>
</feature>
<protein>
    <recommendedName>
        <fullName evidence="3">histidine kinase</fullName>
        <ecNumber evidence="3">2.7.13.3</ecNumber>
    </recommendedName>
</protein>
<gene>
    <name evidence="13" type="ORF">B0A81_00755</name>
</gene>
<dbReference type="PANTHER" id="PTHR45453:SF2">
    <property type="entry name" value="HISTIDINE KINASE"/>
    <property type="match status" value="1"/>
</dbReference>
<evidence type="ECO:0000256" key="1">
    <source>
        <dbReference type="ARBA" id="ARBA00000085"/>
    </source>
</evidence>
<dbReference type="CDD" id="cd00082">
    <property type="entry name" value="HisKA"/>
    <property type="match status" value="1"/>
</dbReference>
<keyword evidence="9 11" id="KW-1133">Transmembrane helix</keyword>
<dbReference type="InterPro" id="IPR004358">
    <property type="entry name" value="Sig_transdc_His_kin-like_C"/>
</dbReference>
<evidence type="ECO:0000259" key="12">
    <source>
        <dbReference type="PROSITE" id="PS50109"/>
    </source>
</evidence>
<comment type="subcellular location">
    <subcellularLocation>
        <location evidence="2">Cell membrane</location>
        <topology evidence="2">Multi-pass membrane protein</topology>
    </subcellularLocation>
</comment>
<reference evidence="13 14" key="1">
    <citation type="submission" date="2016-11" db="EMBL/GenBank/DDBJ databases">
        <title>Whole genomes of Flavobacteriaceae.</title>
        <authorList>
            <person name="Stine C."/>
            <person name="Li C."/>
            <person name="Tadesse D."/>
        </authorList>
    </citation>
    <scope>NUCLEOTIDE SEQUENCE [LARGE SCALE GENOMIC DNA]</scope>
    <source>
        <strain evidence="13 14">CCUG 60112</strain>
    </source>
</reference>
<keyword evidence="10 11" id="KW-0472">Membrane</keyword>
<keyword evidence="14" id="KW-1185">Reference proteome</keyword>
<dbReference type="PANTHER" id="PTHR45453">
    <property type="entry name" value="PHOSPHATE REGULON SENSOR PROTEIN PHOR"/>
    <property type="match status" value="1"/>
</dbReference>
<dbReference type="EC" id="2.7.13.3" evidence="3"/>
<evidence type="ECO:0000256" key="3">
    <source>
        <dbReference type="ARBA" id="ARBA00012438"/>
    </source>
</evidence>
<dbReference type="SMART" id="SM00387">
    <property type="entry name" value="HATPase_c"/>
    <property type="match status" value="1"/>
</dbReference>